<feature type="compositionally biased region" description="Basic and acidic residues" evidence="1">
    <location>
        <begin position="180"/>
        <end position="202"/>
    </location>
</feature>
<keyword evidence="3" id="KW-1185">Reference proteome</keyword>
<evidence type="ECO:0000256" key="1">
    <source>
        <dbReference type="SAM" id="MobiDB-lite"/>
    </source>
</evidence>
<dbReference type="EMBL" id="KQ976582">
    <property type="protein sequence ID" value="KYM79815.1"/>
    <property type="molecule type" value="Genomic_DNA"/>
</dbReference>
<proteinExistence type="predicted"/>
<accession>A0A195B6D1</accession>
<protein>
    <submittedName>
        <fullName evidence="2">Uncharacterized protein</fullName>
    </submittedName>
</protein>
<organism evidence="2 3">
    <name type="scientific">Atta colombica</name>
    <dbReference type="NCBI Taxonomy" id="520822"/>
    <lineage>
        <taxon>Eukaryota</taxon>
        <taxon>Metazoa</taxon>
        <taxon>Ecdysozoa</taxon>
        <taxon>Arthropoda</taxon>
        <taxon>Hexapoda</taxon>
        <taxon>Insecta</taxon>
        <taxon>Pterygota</taxon>
        <taxon>Neoptera</taxon>
        <taxon>Endopterygota</taxon>
        <taxon>Hymenoptera</taxon>
        <taxon>Apocrita</taxon>
        <taxon>Aculeata</taxon>
        <taxon>Formicoidea</taxon>
        <taxon>Formicidae</taxon>
        <taxon>Myrmicinae</taxon>
        <taxon>Atta</taxon>
    </lineage>
</organism>
<feature type="region of interest" description="Disordered" evidence="1">
    <location>
        <begin position="172"/>
        <end position="205"/>
    </location>
</feature>
<name>A0A195B6D1_9HYME</name>
<evidence type="ECO:0000313" key="3">
    <source>
        <dbReference type="Proteomes" id="UP000078540"/>
    </source>
</evidence>
<evidence type="ECO:0000313" key="2">
    <source>
        <dbReference type="EMBL" id="KYM79815.1"/>
    </source>
</evidence>
<dbReference type="AlphaFoldDB" id="A0A195B6D1"/>
<reference evidence="2 3" key="1">
    <citation type="submission" date="2015-09" db="EMBL/GenBank/DDBJ databases">
        <title>Atta colombica WGS genome.</title>
        <authorList>
            <person name="Nygaard S."/>
            <person name="Hu H."/>
            <person name="Boomsma J."/>
            <person name="Zhang G."/>
        </authorList>
    </citation>
    <scope>NUCLEOTIDE SEQUENCE [LARGE SCALE GENOMIC DNA]</scope>
    <source>
        <strain evidence="2">Treedump-2</strain>
        <tissue evidence="2">Whole body</tissue>
    </source>
</reference>
<gene>
    <name evidence="2" type="ORF">ALC53_09737</name>
</gene>
<feature type="region of interest" description="Disordered" evidence="1">
    <location>
        <begin position="64"/>
        <end position="98"/>
    </location>
</feature>
<sequence>EEEEDTLTGTIDKEENHPIRNVAIATAGYQLAFWLAESEGCPPESGAECRVSWAEVLTRRGSTEKRQGGRMVVKGGRQRERERHTGEPSTQARSTWPTHIAPTRFLSLADNCTISLRKHIRDCVKMHLRVGKRSFFRDFKISFNHFLITRKNVLSWINGNDINDGKRDLAKWRQSRRHDKKEENARKRRETKDKDEREHKPPTELAVSDKGISTPLVRSLRSTQIETPPRLLTVSSFRALRFFPTYMIILSRKKILRPLCYVIDFCARKTNDRKTENRIRTIFKRRCFRRLLQIMKWIAPEGNSHISRTIISRVIGATAEFPQSSWCNHTFFTLVELYRRCVYATWTKTEEPRASLSTFFHVLITSGLRESGRVVWCKEHVITRSSAIDSSVPHRCLPRRSVRVEEIQRSPFCAINALFAQSIPPIYLLPLTRSYSPLYRVNQLNGEGWRNEGWLKQER</sequence>
<feature type="compositionally biased region" description="Basic and acidic residues" evidence="1">
    <location>
        <begin position="77"/>
        <end position="86"/>
    </location>
</feature>
<dbReference type="Proteomes" id="UP000078540">
    <property type="component" value="Unassembled WGS sequence"/>
</dbReference>
<feature type="compositionally biased region" description="Polar residues" evidence="1">
    <location>
        <begin position="87"/>
        <end position="97"/>
    </location>
</feature>
<feature type="non-terminal residue" evidence="2">
    <location>
        <position position="1"/>
    </location>
</feature>